<dbReference type="InterPro" id="IPR049207">
    <property type="entry name" value="DUF4246_N"/>
</dbReference>
<dbReference type="EMBL" id="KZ613859">
    <property type="protein sequence ID" value="PMD54533.1"/>
    <property type="molecule type" value="Genomic_DNA"/>
</dbReference>
<evidence type="ECO:0000313" key="5">
    <source>
        <dbReference type="Proteomes" id="UP000235371"/>
    </source>
</evidence>
<dbReference type="PANTHER" id="PTHR33119">
    <property type="entry name" value="IFI3P"/>
    <property type="match status" value="1"/>
</dbReference>
<dbReference type="STRING" id="1095630.A0A2J6SV41"/>
<dbReference type="GeneID" id="36589288"/>
<gene>
    <name evidence="4" type="ORF">K444DRAFT_617880</name>
</gene>
<dbReference type="InterPro" id="IPR025340">
    <property type="entry name" value="DUF4246"/>
</dbReference>
<dbReference type="Pfam" id="PF14033">
    <property type="entry name" value="DUF4246"/>
    <property type="match status" value="1"/>
</dbReference>
<name>A0A2J6SV41_9HELO</name>
<dbReference type="RefSeq" id="XP_024731437.1">
    <property type="nucleotide sequence ID" value="XM_024881211.1"/>
</dbReference>
<reference evidence="4 5" key="1">
    <citation type="submission" date="2016-04" db="EMBL/GenBank/DDBJ databases">
        <title>A degradative enzymes factory behind the ericoid mycorrhizal symbiosis.</title>
        <authorList>
            <consortium name="DOE Joint Genome Institute"/>
            <person name="Martino E."/>
            <person name="Morin E."/>
            <person name="Grelet G."/>
            <person name="Kuo A."/>
            <person name="Kohler A."/>
            <person name="Daghino S."/>
            <person name="Barry K."/>
            <person name="Choi C."/>
            <person name="Cichocki N."/>
            <person name="Clum A."/>
            <person name="Copeland A."/>
            <person name="Hainaut M."/>
            <person name="Haridas S."/>
            <person name="Labutti K."/>
            <person name="Lindquist E."/>
            <person name="Lipzen A."/>
            <person name="Khouja H.-R."/>
            <person name="Murat C."/>
            <person name="Ohm R."/>
            <person name="Olson A."/>
            <person name="Spatafora J."/>
            <person name="Veneault-Fourrey C."/>
            <person name="Henrissat B."/>
            <person name="Grigoriev I."/>
            <person name="Martin F."/>
            <person name="Perotto S."/>
        </authorList>
    </citation>
    <scope>NUCLEOTIDE SEQUENCE [LARGE SCALE GENOMIC DNA]</scope>
    <source>
        <strain evidence="4 5">E</strain>
    </source>
</reference>
<dbReference type="Proteomes" id="UP000235371">
    <property type="component" value="Unassembled WGS sequence"/>
</dbReference>
<sequence length="615" mass="70467">MATSCSAKKPLSRFDLPGLNLPLNWQPAYNCYGIFAAREGEALFKTALNGKDVDNGAASLPLTTLREFAMLQIMDLLTNKPGWEEKVFDDEIAEKWKAEALSTEGRDVTQKMSDWVIDELRYKAKIFKETGTVTIFNGDVVKSDVAIPISVKEALQAAARNLEAIPEKYKDWHPGSDGKVLDLVHPSLFPLIYGRSRVLEDRLIGLEDCIENCGKGVVVPVRDEKETHLPRTASNTMGYNLRNDTPAPYSKDFQWLPCEVNISAEDGKAKITSYINNLHPGKYKALYRIIEDIITKTIPQWGMTLGPLRNHNYRRRIEMTEVEFDPDPDQMEEHEKPQQGEDEDEDDYYDRVWQWENDIRRTVQPEPGVYEPWPEFRIDLKEEYAHRGLQVIVKLANIELTPEKPEYSGGTWHVEGQLNEHICATALYYYDCENISRSRLAFRQMCSEDEANEMGYPQGVHDWLREIYGCENDGPCVQEIGSVDCYEGRLLTFPNILQHQVQPFRLADPTKKGHRKILALFLVDPGIRIISTANVPPQQRDWWGEEVAKQGETGGKGFGKLSTELKDKIIDEVDDFPIGMDEAKEFRLKLMEERSKYVADSRAVFERMEFSLCEH</sequence>
<evidence type="ECO:0000259" key="3">
    <source>
        <dbReference type="Pfam" id="PF21666"/>
    </source>
</evidence>
<dbReference type="AlphaFoldDB" id="A0A2J6SV41"/>
<dbReference type="PANTHER" id="PTHR33119:SF1">
    <property type="entry name" value="FE2OG DIOXYGENASE DOMAIN-CONTAINING PROTEIN"/>
    <property type="match status" value="1"/>
</dbReference>
<evidence type="ECO:0000313" key="4">
    <source>
        <dbReference type="EMBL" id="PMD54533.1"/>
    </source>
</evidence>
<dbReference type="InterPro" id="IPR049192">
    <property type="entry name" value="DUF4246_C"/>
</dbReference>
<feature type="compositionally biased region" description="Acidic residues" evidence="1">
    <location>
        <begin position="321"/>
        <end position="330"/>
    </location>
</feature>
<dbReference type="InParanoid" id="A0A2J6SV41"/>
<dbReference type="Pfam" id="PF21666">
    <property type="entry name" value="DUF4246_N"/>
    <property type="match status" value="1"/>
</dbReference>
<feature type="domain" description="DUF4246" evidence="3">
    <location>
        <begin position="16"/>
        <end position="99"/>
    </location>
</feature>
<feature type="domain" description="DUF4246" evidence="2">
    <location>
        <begin position="110"/>
        <end position="546"/>
    </location>
</feature>
<proteinExistence type="predicted"/>
<evidence type="ECO:0000256" key="1">
    <source>
        <dbReference type="SAM" id="MobiDB-lite"/>
    </source>
</evidence>
<organism evidence="4 5">
    <name type="scientific">Hyaloscypha bicolor E</name>
    <dbReference type="NCBI Taxonomy" id="1095630"/>
    <lineage>
        <taxon>Eukaryota</taxon>
        <taxon>Fungi</taxon>
        <taxon>Dikarya</taxon>
        <taxon>Ascomycota</taxon>
        <taxon>Pezizomycotina</taxon>
        <taxon>Leotiomycetes</taxon>
        <taxon>Helotiales</taxon>
        <taxon>Hyaloscyphaceae</taxon>
        <taxon>Hyaloscypha</taxon>
        <taxon>Hyaloscypha bicolor</taxon>
    </lineage>
</organism>
<dbReference type="OrthoDB" id="415532at2759"/>
<protein>
    <submittedName>
        <fullName evidence="4">Uncharacterized protein</fullName>
    </submittedName>
</protein>
<evidence type="ECO:0000259" key="2">
    <source>
        <dbReference type="Pfam" id="PF14033"/>
    </source>
</evidence>
<keyword evidence="5" id="KW-1185">Reference proteome</keyword>
<feature type="region of interest" description="Disordered" evidence="1">
    <location>
        <begin position="321"/>
        <end position="347"/>
    </location>
</feature>
<accession>A0A2J6SV41</accession>